<dbReference type="GO" id="GO:0005737">
    <property type="term" value="C:cytoplasm"/>
    <property type="evidence" value="ECO:0007669"/>
    <property type="project" value="TreeGrafter"/>
</dbReference>
<dbReference type="Pfam" id="PF01370">
    <property type="entry name" value="Epimerase"/>
    <property type="match status" value="1"/>
</dbReference>
<dbReference type="Gene3D" id="3.40.50.720">
    <property type="entry name" value="NAD(P)-binding Rossmann-like Domain"/>
    <property type="match status" value="1"/>
</dbReference>
<accession>A0A3B0TSC1</accession>
<proteinExistence type="predicted"/>
<dbReference type="SUPFAM" id="SSF51735">
    <property type="entry name" value="NAD(P)-binding Rossmann-fold domains"/>
    <property type="match status" value="1"/>
</dbReference>
<evidence type="ECO:0000313" key="2">
    <source>
        <dbReference type="EMBL" id="VAW16317.1"/>
    </source>
</evidence>
<dbReference type="InterPro" id="IPR051783">
    <property type="entry name" value="NAD(P)-dependent_oxidoreduct"/>
</dbReference>
<dbReference type="PANTHER" id="PTHR48079">
    <property type="entry name" value="PROTEIN YEEZ"/>
    <property type="match status" value="1"/>
</dbReference>
<dbReference type="InterPro" id="IPR036291">
    <property type="entry name" value="NAD(P)-bd_dom_sf"/>
</dbReference>
<dbReference type="PANTHER" id="PTHR48079:SF6">
    <property type="entry name" value="NAD(P)-BINDING DOMAIN-CONTAINING PROTEIN-RELATED"/>
    <property type="match status" value="1"/>
</dbReference>
<feature type="domain" description="NAD-dependent epimerase/dehydratase" evidence="1">
    <location>
        <begin position="2"/>
        <end position="229"/>
    </location>
</feature>
<gene>
    <name evidence="2" type="ORF">MNBD_BACTEROID03-2404</name>
</gene>
<evidence type="ECO:0000259" key="1">
    <source>
        <dbReference type="Pfam" id="PF01370"/>
    </source>
</evidence>
<sequence>MVLVTGGTGLVGTHLLLHLLRNDIPVRAIHRKGSDLKRIERVFGYYVNNPTELFKKIDWVETDLSDIPVLETAFENVDYVYHAAALISFDPSDYELLMKTNAEGTANIVNLCIANTIKKLCYVSTIGAIGKSLTGTIATEENEWNDQAANVYGRSKYAAEIEVWRGAQEGLPVVMVNPGVIVGPGFWSSGSGTLFSTANKGYKFYPPGGTGFISVHDVIRMMVTLIDSPIKNERYIAVAENLSFQEILTRITEKLKKPQPKKKIKFWQLEIGRIADAIWNLLTGHGRRITKNSIRSMKRPEVYSNEKVKEALNFEFEPLDAIIKLSCDRFTEENL</sequence>
<dbReference type="AlphaFoldDB" id="A0A3B0TSC1"/>
<keyword evidence="2" id="KW-0413">Isomerase</keyword>
<protein>
    <submittedName>
        <fullName evidence="2">3-beta hydroxysteroid dehydrogenase/isomerase family protein</fullName>
    </submittedName>
</protein>
<dbReference type="EMBL" id="UOEL01000132">
    <property type="protein sequence ID" value="VAW16317.1"/>
    <property type="molecule type" value="Genomic_DNA"/>
</dbReference>
<dbReference type="GO" id="GO:0004029">
    <property type="term" value="F:aldehyde dehydrogenase (NAD+) activity"/>
    <property type="evidence" value="ECO:0007669"/>
    <property type="project" value="TreeGrafter"/>
</dbReference>
<name>A0A3B0TSC1_9ZZZZ</name>
<organism evidence="2">
    <name type="scientific">hydrothermal vent metagenome</name>
    <dbReference type="NCBI Taxonomy" id="652676"/>
    <lineage>
        <taxon>unclassified sequences</taxon>
        <taxon>metagenomes</taxon>
        <taxon>ecological metagenomes</taxon>
    </lineage>
</organism>
<dbReference type="InterPro" id="IPR001509">
    <property type="entry name" value="Epimerase_deHydtase"/>
</dbReference>
<dbReference type="GO" id="GO:0016853">
    <property type="term" value="F:isomerase activity"/>
    <property type="evidence" value="ECO:0007669"/>
    <property type="project" value="UniProtKB-KW"/>
</dbReference>
<reference evidence="2" key="1">
    <citation type="submission" date="2018-06" db="EMBL/GenBank/DDBJ databases">
        <authorList>
            <person name="Zhirakovskaya E."/>
        </authorList>
    </citation>
    <scope>NUCLEOTIDE SEQUENCE</scope>
</reference>